<evidence type="ECO:0000313" key="3">
    <source>
        <dbReference type="Proteomes" id="UP000540423"/>
    </source>
</evidence>
<evidence type="ECO:0000313" key="2">
    <source>
        <dbReference type="EMBL" id="MBB6439793.1"/>
    </source>
</evidence>
<reference evidence="2 3" key="1">
    <citation type="submission" date="2020-08" db="EMBL/GenBank/DDBJ databases">
        <title>Genomic Encyclopedia of Type Strains, Phase IV (KMG-IV): sequencing the most valuable type-strain genomes for metagenomic binning, comparative biology and taxonomic classification.</title>
        <authorList>
            <person name="Goeker M."/>
        </authorList>
    </citation>
    <scope>NUCLEOTIDE SEQUENCE [LARGE SCALE GENOMIC DNA]</scope>
    <source>
        <strain evidence="2 3">DSM 40141</strain>
    </source>
</reference>
<feature type="compositionally biased region" description="Polar residues" evidence="1">
    <location>
        <begin position="1"/>
        <end position="10"/>
    </location>
</feature>
<feature type="compositionally biased region" description="Low complexity" evidence="1">
    <location>
        <begin position="53"/>
        <end position="62"/>
    </location>
</feature>
<accession>A0A7X0HP82</accession>
<comment type="caution">
    <text evidence="2">The sequence shown here is derived from an EMBL/GenBank/DDBJ whole genome shotgun (WGS) entry which is preliminary data.</text>
</comment>
<dbReference type="AlphaFoldDB" id="A0A7X0HP82"/>
<sequence>MRVTGQNTDDPTVRPLEPACGPDGYRGSACPPGQRRARRTPVFPSAAPDEGRWGWAPRVGRPGRARPDVLYAAVRHVGKTGPRPLCARPAPAPGRERDRRFDRSMTSLPNPVEAVPRSRPPTGRTCGARPVTRACPPPPRRTPTVGHRPGPPSRPVATASGCTERGETPVAATPPRRSSNPRNIGRGAAACTVRKQTNRESADRLSQDGCVMHPLSGVARRKLGVTGRQELCVQLRDMRDRPSDAS</sequence>
<protein>
    <submittedName>
        <fullName evidence="2">Uncharacterized protein</fullName>
    </submittedName>
</protein>
<dbReference type="Proteomes" id="UP000540423">
    <property type="component" value="Unassembled WGS sequence"/>
</dbReference>
<organism evidence="2 3">
    <name type="scientific">Streptomyces candidus</name>
    <dbReference type="NCBI Taxonomy" id="67283"/>
    <lineage>
        <taxon>Bacteria</taxon>
        <taxon>Bacillati</taxon>
        <taxon>Actinomycetota</taxon>
        <taxon>Actinomycetes</taxon>
        <taxon>Kitasatosporales</taxon>
        <taxon>Streptomycetaceae</taxon>
        <taxon>Streptomyces</taxon>
    </lineage>
</organism>
<feature type="region of interest" description="Disordered" evidence="1">
    <location>
        <begin position="79"/>
        <end position="205"/>
    </location>
</feature>
<gene>
    <name evidence="2" type="ORF">HNQ79_006305</name>
</gene>
<feature type="region of interest" description="Disordered" evidence="1">
    <location>
        <begin position="1"/>
        <end position="64"/>
    </location>
</feature>
<feature type="compositionally biased region" description="Basic and acidic residues" evidence="1">
    <location>
        <begin position="94"/>
        <end position="103"/>
    </location>
</feature>
<keyword evidence="3" id="KW-1185">Reference proteome</keyword>
<proteinExistence type="predicted"/>
<evidence type="ECO:0000256" key="1">
    <source>
        <dbReference type="SAM" id="MobiDB-lite"/>
    </source>
</evidence>
<name>A0A7X0HP82_9ACTN</name>
<dbReference type="EMBL" id="JACHEM010000028">
    <property type="protein sequence ID" value="MBB6439793.1"/>
    <property type="molecule type" value="Genomic_DNA"/>
</dbReference>